<feature type="chain" id="PRO_5047130041" description="LPXTG-motif cell wall anchor domain-containing protein" evidence="3">
    <location>
        <begin position="29"/>
        <end position="401"/>
    </location>
</feature>
<gene>
    <name evidence="4" type="ORF">HNP60_003743</name>
</gene>
<keyword evidence="2" id="KW-1133">Transmembrane helix</keyword>
<feature type="compositionally biased region" description="Low complexity" evidence="1">
    <location>
        <begin position="113"/>
        <end position="137"/>
    </location>
</feature>
<dbReference type="RefSeq" id="WP_184156402.1">
    <property type="nucleotide sequence ID" value="NZ_JACHKA010000001.1"/>
</dbReference>
<feature type="region of interest" description="Disordered" evidence="1">
    <location>
        <begin position="350"/>
        <end position="401"/>
    </location>
</feature>
<protein>
    <recommendedName>
        <fullName evidence="6">LPXTG-motif cell wall anchor domain-containing protein</fullName>
    </recommendedName>
</protein>
<comment type="caution">
    <text evidence="4">The sequence shown here is derived from an EMBL/GenBank/DDBJ whole genome shotgun (WGS) entry which is preliminary data.</text>
</comment>
<feature type="transmembrane region" description="Helical" evidence="2">
    <location>
        <begin position="215"/>
        <end position="236"/>
    </location>
</feature>
<evidence type="ECO:0000256" key="3">
    <source>
        <dbReference type="SAM" id="SignalP"/>
    </source>
</evidence>
<keyword evidence="2" id="KW-0472">Membrane</keyword>
<feature type="signal peptide" evidence="3">
    <location>
        <begin position="1"/>
        <end position="28"/>
    </location>
</feature>
<name>A0ABR6NKG7_9SPHN</name>
<organism evidence="4 5">
    <name type="scientific">Sphingobium lignivorans</name>
    <dbReference type="NCBI Taxonomy" id="2735886"/>
    <lineage>
        <taxon>Bacteria</taxon>
        <taxon>Pseudomonadati</taxon>
        <taxon>Pseudomonadota</taxon>
        <taxon>Alphaproteobacteria</taxon>
        <taxon>Sphingomonadales</taxon>
        <taxon>Sphingomonadaceae</taxon>
        <taxon>Sphingobium</taxon>
    </lineage>
</organism>
<feature type="compositionally biased region" description="Low complexity" evidence="1">
    <location>
        <begin position="364"/>
        <end position="382"/>
    </location>
</feature>
<keyword evidence="3" id="KW-0732">Signal</keyword>
<accession>A0ABR6NKG7</accession>
<feature type="compositionally biased region" description="Low complexity" evidence="1">
    <location>
        <begin position="145"/>
        <end position="172"/>
    </location>
</feature>
<keyword evidence="2" id="KW-0812">Transmembrane</keyword>
<keyword evidence="5" id="KW-1185">Reference proteome</keyword>
<evidence type="ECO:0000313" key="4">
    <source>
        <dbReference type="EMBL" id="MBB5987769.1"/>
    </source>
</evidence>
<evidence type="ECO:0000313" key="5">
    <source>
        <dbReference type="Proteomes" id="UP001138540"/>
    </source>
</evidence>
<evidence type="ECO:0000256" key="2">
    <source>
        <dbReference type="SAM" id="Phobius"/>
    </source>
</evidence>
<sequence length="401" mass="40143">MKNHTPLIRPAPTAIAAALALLSTTGVAQVAAPVSEPAPSDAAPQTGAPSIVVPRAESSQPIPLPQTTLPPVTNNAPTTNAPATSAPPPVATTAAPAPSMSSTAPVAAPPLPAVNAPAPEARQAPAAPRAETPASTARSGEGTQRSASAPAAEAPRESTPTQEAAQTQEAPAPLAATVAPDVPNETVVPQGAGESPAAIETMAATPQQAESDETAYWALGAAGAVLVLGAGGLVMLRRRKRGEDAIAPAYVPARDHVAPTSAHEPVVVTQADAVPVSPVAPAARPVEPAAMSATASATAPAPAAARAASPARDFKGDSALEAMVAEAPSAENPFRTRRQRLRRASFLLRQGTPPVASTQEPHRPAQVTPAPAPAAEPARQPVYSFGAPVASPSRGWKPART</sequence>
<feature type="region of interest" description="Disordered" evidence="1">
    <location>
        <begin position="33"/>
        <end position="172"/>
    </location>
</feature>
<evidence type="ECO:0008006" key="6">
    <source>
        <dbReference type="Google" id="ProtNLM"/>
    </source>
</evidence>
<dbReference type="Proteomes" id="UP001138540">
    <property type="component" value="Unassembled WGS sequence"/>
</dbReference>
<reference evidence="4 5" key="1">
    <citation type="submission" date="2020-08" db="EMBL/GenBank/DDBJ databases">
        <title>Exploring microbial biodiversity for novel pathways involved in the catabolism of aromatic compounds derived from lignin.</title>
        <authorList>
            <person name="Elkins J."/>
        </authorList>
    </citation>
    <scope>NUCLEOTIDE SEQUENCE [LARGE SCALE GENOMIC DNA]</scope>
    <source>
        <strain evidence="4 5">B1D3A</strain>
    </source>
</reference>
<dbReference type="EMBL" id="JACHKA010000001">
    <property type="protein sequence ID" value="MBB5987769.1"/>
    <property type="molecule type" value="Genomic_DNA"/>
</dbReference>
<proteinExistence type="predicted"/>
<evidence type="ECO:0000256" key="1">
    <source>
        <dbReference type="SAM" id="MobiDB-lite"/>
    </source>
</evidence>
<feature type="compositionally biased region" description="Low complexity" evidence="1">
    <location>
        <begin position="91"/>
        <end position="106"/>
    </location>
</feature>
<feature type="compositionally biased region" description="Low complexity" evidence="1">
    <location>
        <begin position="65"/>
        <end position="84"/>
    </location>
</feature>